<keyword evidence="2" id="KW-0560">Oxidoreductase</keyword>
<comment type="similarity">
    <text evidence="1">Belongs to the short-chain dehydrogenases/reductases (SDR) family.</text>
</comment>
<dbReference type="Gene3D" id="3.40.50.720">
    <property type="entry name" value="NAD(P)-binding Rossmann-like Domain"/>
    <property type="match status" value="1"/>
</dbReference>
<evidence type="ECO:0000256" key="1">
    <source>
        <dbReference type="ARBA" id="ARBA00006484"/>
    </source>
</evidence>
<organism evidence="4 5">
    <name type="scientific">Streblomastix strix</name>
    <dbReference type="NCBI Taxonomy" id="222440"/>
    <lineage>
        <taxon>Eukaryota</taxon>
        <taxon>Metamonada</taxon>
        <taxon>Preaxostyla</taxon>
        <taxon>Oxymonadida</taxon>
        <taxon>Streblomastigidae</taxon>
        <taxon>Streblomastix</taxon>
    </lineage>
</organism>
<proteinExistence type="inferred from homology"/>
<protein>
    <submittedName>
        <fullName evidence="4">Putative NAD-dependent ADP-ribosyltransferase sirtuin-4</fullName>
    </submittedName>
</protein>
<evidence type="ECO:0000256" key="2">
    <source>
        <dbReference type="ARBA" id="ARBA00023002"/>
    </source>
</evidence>
<gene>
    <name evidence="4" type="ORF">EZS28_017598</name>
</gene>
<evidence type="ECO:0000313" key="4">
    <source>
        <dbReference type="EMBL" id="KAA6386877.1"/>
    </source>
</evidence>
<comment type="function">
    <text evidence="3">Putative oxidoreductase.</text>
</comment>
<dbReference type="Pfam" id="PF00106">
    <property type="entry name" value="adh_short"/>
    <property type="match status" value="1"/>
</dbReference>
<evidence type="ECO:0000256" key="3">
    <source>
        <dbReference type="ARBA" id="ARBA00037096"/>
    </source>
</evidence>
<dbReference type="GO" id="GO:0016491">
    <property type="term" value="F:oxidoreductase activity"/>
    <property type="evidence" value="ECO:0007669"/>
    <property type="project" value="UniProtKB-KW"/>
</dbReference>
<comment type="caution">
    <text evidence="4">The sequence shown here is derived from an EMBL/GenBank/DDBJ whole genome shotgun (WGS) entry which is preliminary data.</text>
</comment>
<dbReference type="InterPro" id="IPR020904">
    <property type="entry name" value="Sc_DH/Rdtase_CS"/>
</dbReference>
<dbReference type="GO" id="GO:0016740">
    <property type="term" value="F:transferase activity"/>
    <property type="evidence" value="ECO:0007669"/>
    <property type="project" value="UniProtKB-KW"/>
</dbReference>
<dbReference type="PANTHER" id="PTHR44196">
    <property type="entry name" value="DEHYDROGENASE/REDUCTASE SDR FAMILY MEMBER 7B"/>
    <property type="match status" value="1"/>
</dbReference>
<dbReference type="OrthoDB" id="1933717at2759"/>
<dbReference type="InterPro" id="IPR036291">
    <property type="entry name" value="NAD(P)-bd_dom_sf"/>
</dbReference>
<dbReference type="AlphaFoldDB" id="A0A5J4VW65"/>
<dbReference type="PRINTS" id="PR00081">
    <property type="entry name" value="GDHRDH"/>
</dbReference>
<dbReference type="SUPFAM" id="SSF51735">
    <property type="entry name" value="NAD(P)-binding Rossmann-fold domains"/>
    <property type="match status" value="1"/>
</dbReference>
<keyword evidence="4" id="KW-0808">Transferase</keyword>
<dbReference type="Proteomes" id="UP000324800">
    <property type="component" value="Unassembled WGS sequence"/>
</dbReference>
<evidence type="ECO:0000313" key="5">
    <source>
        <dbReference type="Proteomes" id="UP000324800"/>
    </source>
</evidence>
<sequence length="329" mass="36711">MIKNRCLLVGVICASVVLLLIVKAIVKSFLLARRLPKWWNRKRVLLTGASTGIGEQIAYILAKFDCDYIITARRKKELDDVARKCNEIIKAQGGQGRCISLVADQSKEENIHRAVDFTLKELGGLDVLLLNAAETYFRPFDTLNSRESLDLAHLIMNTNYFAMLTYYRDLLPELRRTQGTMLIVSSLSGRSGSPFSPFYSASKAALNAFVEGVSQEREDGVNLCVALPGTVATQICLDNIGQKFYDSGMAADLCARKILETPVKRKQFSILPIEGYVQQPLNMLAPKLYRLASKMVLPSYDEIMQVHPQWSNQIPDLNAVSTGSNKKVE</sequence>
<dbReference type="GO" id="GO:0016020">
    <property type="term" value="C:membrane"/>
    <property type="evidence" value="ECO:0007669"/>
    <property type="project" value="TreeGrafter"/>
</dbReference>
<reference evidence="4 5" key="1">
    <citation type="submission" date="2019-03" db="EMBL/GenBank/DDBJ databases">
        <title>Single cell metagenomics reveals metabolic interactions within the superorganism composed of flagellate Streblomastix strix and complex community of Bacteroidetes bacteria on its surface.</title>
        <authorList>
            <person name="Treitli S.C."/>
            <person name="Kolisko M."/>
            <person name="Husnik F."/>
            <person name="Keeling P."/>
            <person name="Hampl V."/>
        </authorList>
    </citation>
    <scope>NUCLEOTIDE SEQUENCE [LARGE SCALE GENOMIC DNA]</scope>
    <source>
        <strain evidence="4">ST1C</strain>
    </source>
</reference>
<dbReference type="PANTHER" id="PTHR44196:SF1">
    <property type="entry name" value="DEHYDROGENASE_REDUCTASE SDR FAMILY MEMBER 7B"/>
    <property type="match status" value="1"/>
</dbReference>
<dbReference type="PROSITE" id="PS00061">
    <property type="entry name" value="ADH_SHORT"/>
    <property type="match status" value="1"/>
</dbReference>
<name>A0A5J4VW65_9EUKA</name>
<dbReference type="EMBL" id="SNRW01004612">
    <property type="protein sequence ID" value="KAA6386877.1"/>
    <property type="molecule type" value="Genomic_DNA"/>
</dbReference>
<accession>A0A5J4VW65</accession>
<dbReference type="InterPro" id="IPR002347">
    <property type="entry name" value="SDR_fam"/>
</dbReference>